<proteinExistence type="predicted"/>
<organism evidence="1 2">
    <name type="scientific">Microcoleus asticus IPMA8</name>
    <dbReference type="NCBI Taxonomy" id="2563858"/>
    <lineage>
        <taxon>Bacteria</taxon>
        <taxon>Bacillati</taxon>
        <taxon>Cyanobacteriota</taxon>
        <taxon>Cyanophyceae</taxon>
        <taxon>Oscillatoriophycideae</taxon>
        <taxon>Oscillatoriales</taxon>
        <taxon>Microcoleaceae</taxon>
        <taxon>Microcoleus</taxon>
        <taxon>Microcoleus asticus</taxon>
    </lineage>
</organism>
<reference evidence="1 2" key="1">
    <citation type="journal article" date="2020" name="Sci. Rep.">
        <title>A novel cyanobacterial geosmin producer, revising GeoA distribution and dispersion patterns in Bacteria.</title>
        <authorList>
            <person name="Churro C."/>
            <person name="Semedo-Aguiar A.P."/>
            <person name="Silva A.D."/>
            <person name="Pereira-Leal J.B."/>
            <person name="Leite R.B."/>
        </authorList>
    </citation>
    <scope>NUCLEOTIDE SEQUENCE [LARGE SCALE GENOMIC DNA]</scope>
    <source>
        <strain evidence="1 2">IPMA8</strain>
    </source>
</reference>
<gene>
    <name evidence="1" type="ORF">E5S67_03670</name>
</gene>
<evidence type="ECO:0000313" key="1">
    <source>
        <dbReference type="EMBL" id="NQE35908.1"/>
    </source>
</evidence>
<dbReference type="SUPFAM" id="SSF55874">
    <property type="entry name" value="ATPase domain of HSP90 chaperone/DNA topoisomerase II/histidine kinase"/>
    <property type="match status" value="1"/>
</dbReference>
<dbReference type="Proteomes" id="UP000702425">
    <property type="component" value="Unassembled WGS sequence"/>
</dbReference>
<dbReference type="RefSeq" id="WP_172189645.1">
    <property type="nucleotide sequence ID" value="NZ_CAWPPK010000282.1"/>
</dbReference>
<name>A0ABX2D229_9CYAN</name>
<accession>A0ABX2D229</accession>
<keyword evidence="2" id="KW-1185">Reference proteome</keyword>
<comment type="caution">
    <text evidence="1">The sequence shown here is derived from an EMBL/GenBank/DDBJ whole genome shotgun (WGS) entry which is preliminary data.</text>
</comment>
<dbReference type="InterPro" id="IPR036890">
    <property type="entry name" value="HATPase_C_sf"/>
</dbReference>
<protein>
    <recommendedName>
        <fullName evidence="3">Histidine kinase</fullName>
    </recommendedName>
</protein>
<dbReference type="EMBL" id="SRRZ01000067">
    <property type="protein sequence ID" value="NQE35908.1"/>
    <property type="molecule type" value="Genomic_DNA"/>
</dbReference>
<dbReference type="Gene3D" id="3.30.565.10">
    <property type="entry name" value="Histidine kinase-like ATPase, C-terminal domain"/>
    <property type="match status" value="1"/>
</dbReference>
<evidence type="ECO:0008006" key="3">
    <source>
        <dbReference type="Google" id="ProtNLM"/>
    </source>
</evidence>
<evidence type="ECO:0000313" key="2">
    <source>
        <dbReference type="Proteomes" id="UP000702425"/>
    </source>
</evidence>
<sequence>MNRSINRKFTIKKLVKTQKVAKAVELCLRHNAIRASLELKAKICHLLFTTKPTAEAVSFGLSLTRDIIVEQQGSTLKVESEMRVCTEFVITLPKL</sequence>